<sequence length="74" mass="8283">MRILCRFLFGLIIFCGRYFGLASSLSRALCVASFGTFDVRDPYNSVPFLASNITRCALLLLSSRFDSKVYRTGS</sequence>
<dbReference type="EMBL" id="ML976667">
    <property type="protein sequence ID" value="KAF1976223.1"/>
    <property type="molecule type" value="Genomic_DNA"/>
</dbReference>
<gene>
    <name evidence="1" type="ORF">BU23DRAFT_43533</name>
</gene>
<organism evidence="1 2">
    <name type="scientific">Bimuria novae-zelandiae CBS 107.79</name>
    <dbReference type="NCBI Taxonomy" id="1447943"/>
    <lineage>
        <taxon>Eukaryota</taxon>
        <taxon>Fungi</taxon>
        <taxon>Dikarya</taxon>
        <taxon>Ascomycota</taxon>
        <taxon>Pezizomycotina</taxon>
        <taxon>Dothideomycetes</taxon>
        <taxon>Pleosporomycetidae</taxon>
        <taxon>Pleosporales</taxon>
        <taxon>Massarineae</taxon>
        <taxon>Didymosphaeriaceae</taxon>
        <taxon>Bimuria</taxon>
    </lineage>
</organism>
<evidence type="ECO:0000313" key="2">
    <source>
        <dbReference type="Proteomes" id="UP000800036"/>
    </source>
</evidence>
<dbReference type="AlphaFoldDB" id="A0A6A5VFE6"/>
<name>A0A6A5VFE6_9PLEO</name>
<evidence type="ECO:0000313" key="1">
    <source>
        <dbReference type="EMBL" id="KAF1976223.1"/>
    </source>
</evidence>
<keyword evidence="2" id="KW-1185">Reference proteome</keyword>
<proteinExistence type="predicted"/>
<accession>A0A6A5VFE6</accession>
<reference evidence="1" key="1">
    <citation type="journal article" date="2020" name="Stud. Mycol.">
        <title>101 Dothideomycetes genomes: a test case for predicting lifestyles and emergence of pathogens.</title>
        <authorList>
            <person name="Haridas S."/>
            <person name="Albert R."/>
            <person name="Binder M."/>
            <person name="Bloem J."/>
            <person name="Labutti K."/>
            <person name="Salamov A."/>
            <person name="Andreopoulos B."/>
            <person name="Baker S."/>
            <person name="Barry K."/>
            <person name="Bills G."/>
            <person name="Bluhm B."/>
            <person name="Cannon C."/>
            <person name="Castanera R."/>
            <person name="Culley D."/>
            <person name="Daum C."/>
            <person name="Ezra D."/>
            <person name="Gonzalez J."/>
            <person name="Henrissat B."/>
            <person name="Kuo A."/>
            <person name="Liang C."/>
            <person name="Lipzen A."/>
            <person name="Lutzoni F."/>
            <person name="Magnuson J."/>
            <person name="Mondo S."/>
            <person name="Nolan M."/>
            <person name="Ohm R."/>
            <person name="Pangilinan J."/>
            <person name="Park H.-J."/>
            <person name="Ramirez L."/>
            <person name="Alfaro M."/>
            <person name="Sun H."/>
            <person name="Tritt A."/>
            <person name="Yoshinaga Y."/>
            <person name="Zwiers L.-H."/>
            <person name="Turgeon B."/>
            <person name="Goodwin S."/>
            <person name="Spatafora J."/>
            <person name="Crous P."/>
            <person name="Grigoriev I."/>
        </authorList>
    </citation>
    <scope>NUCLEOTIDE SEQUENCE</scope>
    <source>
        <strain evidence="1">CBS 107.79</strain>
    </source>
</reference>
<protein>
    <submittedName>
        <fullName evidence="1">Uncharacterized protein</fullName>
    </submittedName>
</protein>
<dbReference type="Proteomes" id="UP000800036">
    <property type="component" value="Unassembled WGS sequence"/>
</dbReference>